<proteinExistence type="predicted"/>
<keyword evidence="2" id="KW-1185">Reference proteome</keyword>
<evidence type="ECO:0000313" key="2">
    <source>
        <dbReference type="Proteomes" id="UP000478052"/>
    </source>
</evidence>
<protein>
    <submittedName>
        <fullName evidence="1">SAM domain-containing protein</fullName>
    </submittedName>
</protein>
<gene>
    <name evidence="1" type="ORF">FWK35_00015684</name>
</gene>
<dbReference type="AlphaFoldDB" id="A0A6G0Y025"/>
<comment type="caution">
    <text evidence="1">The sequence shown here is derived from an EMBL/GenBank/DDBJ whole genome shotgun (WGS) entry which is preliminary data.</text>
</comment>
<dbReference type="OrthoDB" id="6616225at2759"/>
<dbReference type="EMBL" id="VUJU01007203">
    <property type="protein sequence ID" value="KAF0746456.1"/>
    <property type="molecule type" value="Genomic_DNA"/>
</dbReference>
<accession>A0A6G0Y025</accession>
<name>A0A6G0Y025_APHCR</name>
<evidence type="ECO:0000313" key="1">
    <source>
        <dbReference type="EMBL" id="KAF0746456.1"/>
    </source>
</evidence>
<dbReference type="Proteomes" id="UP000478052">
    <property type="component" value="Unassembled WGS sequence"/>
</dbReference>
<organism evidence="1 2">
    <name type="scientific">Aphis craccivora</name>
    <name type="common">Cowpea aphid</name>
    <dbReference type="NCBI Taxonomy" id="307492"/>
    <lineage>
        <taxon>Eukaryota</taxon>
        <taxon>Metazoa</taxon>
        <taxon>Ecdysozoa</taxon>
        <taxon>Arthropoda</taxon>
        <taxon>Hexapoda</taxon>
        <taxon>Insecta</taxon>
        <taxon>Pterygota</taxon>
        <taxon>Neoptera</taxon>
        <taxon>Paraneoptera</taxon>
        <taxon>Hemiptera</taxon>
        <taxon>Sternorrhyncha</taxon>
        <taxon>Aphidomorpha</taxon>
        <taxon>Aphidoidea</taxon>
        <taxon>Aphididae</taxon>
        <taxon>Aphidini</taxon>
        <taxon>Aphis</taxon>
        <taxon>Aphis</taxon>
    </lineage>
</organism>
<sequence>MNRFADKEETSNIAAFLCFPFIIGINSTRIKKSKILCYCNDFSSESQVTENKIIDPAEILNKSIANFIASLYANPIIPRNVIQIVIDGVGQIFSEGLKTVTLCFIDIENAFICFKTEHKRFRYFADLESYIEPKEIIIGQRLNKSLNKGLSVLEPTNCTEDSETLKYLASLMNNKSVLGNFVQRTFWQSRIQKLEGKTVLPLFMYFDDFENGNVLGSHSGVHKLGAVYVSVQCIPLHRTSVLSNIFLALLFHSSDRVEFGNNVIFNPLINKLNFLQETGIQIDTSVFKGTLYFGLGLIIGDNLGIHSIIGFTESFSSNYSCRIRTINKNDLKFQCYEDESLLRSIDQYYMHLEVIGVDLMHDILEGYAKYIMGFILSYYINDLKLFSLQVLNDRLFAFDFGPEKNKPCEINLIPIDEPVWILYTGADLEI</sequence>
<reference evidence="1 2" key="1">
    <citation type="submission" date="2019-08" db="EMBL/GenBank/DDBJ databases">
        <title>Whole genome of Aphis craccivora.</title>
        <authorList>
            <person name="Voronova N.V."/>
            <person name="Shulinski R.S."/>
            <person name="Bandarenka Y.V."/>
            <person name="Zhorov D.G."/>
            <person name="Warner D."/>
        </authorList>
    </citation>
    <scope>NUCLEOTIDE SEQUENCE [LARGE SCALE GENOMIC DNA]</scope>
    <source>
        <strain evidence="1">180601</strain>
        <tissue evidence="1">Whole Body</tissue>
    </source>
</reference>